<dbReference type="GO" id="GO:0030466">
    <property type="term" value="P:silent mating-type cassette heterochromatin formation"/>
    <property type="evidence" value="ECO:0007669"/>
    <property type="project" value="TreeGrafter"/>
</dbReference>
<dbReference type="EMBL" id="ML179040">
    <property type="protein sequence ID" value="THV06886.1"/>
    <property type="molecule type" value="Genomic_DNA"/>
</dbReference>
<dbReference type="PANTHER" id="PTHR38046:SF1">
    <property type="entry name" value="CRYPTIC LOCI REGULATOR 2"/>
    <property type="match status" value="1"/>
</dbReference>
<dbReference type="Pfam" id="PF16761">
    <property type="entry name" value="Clr2_transil"/>
    <property type="match status" value="1"/>
</dbReference>
<evidence type="ECO:0000313" key="3">
    <source>
        <dbReference type="EMBL" id="THV06886.1"/>
    </source>
</evidence>
<feature type="region of interest" description="Disordered" evidence="1">
    <location>
        <begin position="625"/>
        <end position="646"/>
    </location>
</feature>
<accession>A0A4V4HIJ3</accession>
<feature type="region of interest" description="Disordered" evidence="1">
    <location>
        <begin position="198"/>
        <end position="225"/>
    </location>
</feature>
<dbReference type="GO" id="GO:0033553">
    <property type="term" value="C:rDNA heterochromatin"/>
    <property type="evidence" value="ECO:0007669"/>
    <property type="project" value="TreeGrafter"/>
</dbReference>
<evidence type="ECO:0000259" key="2">
    <source>
        <dbReference type="Pfam" id="PF16761"/>
    </source>
</evidence>
<dbReference type="GO" id="GO:0070824">
    <property type="term" value="C:SHREC complex"/>
    <property type="evidence" value="ECO:0007669"/>
    <property type="project" value="InterPro"/>
</dbReference>
<dbReference type="InterPro" id="IPR031915">
    <property type="entry name" value="Clr2_N"/>
</dbReference>
<feature type="region of interest" description="Disordered" evidence="1">
    <location>
        <begin position="264"/>
        <end position="290"/>
    </location>
</feature>
<evidence type="ECO:0000313" key="4">
    <source>
        <dbReference type="Proteomes" id="UP000297245"/>
    </source>
</evidence>
<proteinExistence type="predicted"/>
<protein>
    <recommendedName>
        <fullName evidence="2">Cryptic loci regulator 2 N-terminal domain-containing protein</fullName>
    </recommendedName>
</protein>
<feature type="compositionally biased region" description="Pro residues" evidence="1">
    <location>
        <begin position="1"/>
        <end position="11"/>
    </location>
</feature>
<dbReference type="Proteomes" id="UP000297245">
    <property type="component" value="Unassembled WGS sequence"/>
</dbReference>
<dbReference type="OrthoDB" id="3058459at2759"/>
<sequence>MSRTPPTPKTHPTPSTANTTVTFPVSDGSSSNWPTKTTRVLGNDGSFNYYHVVDKEDPVFVRWCTQISEALQKTFSTLSPIKREQDNVPKYNVKDLPEGYRLFRHMRGTEKKYRADNYLYGSKYCVKFRSRNEFVPHAIWLFNSRLSSTPSSSSTNPELDHSTCKCKYAVRSSQPQTHASSLSSSLSLSSTVVAITEIDNSSPRTPSKVRTDASTGDVGSMNRGEVSFPVQNWNINVPGASGEPAAGEPGMVTSGLSIVSTAPVGGQWRNSRKRQASSFPNGSVFTPFKRGRRSNDSLGWKSETLSTVGNPNGVMIEDRTRIGSVDNATPRLEGSTINSARELESGSSNATLQGLLFHEGELVFVSLRQPIKGPLGDGSDDIRFWPGMIRGITDNRYILQLLGLPNTRSLSSVPHSSVLPYLAFHVSKGLCQSLFSEDIWDSNVGQVSNEPEDYFTASFRQVARNYATGLWLALKFSHSWGFGRPNARPWCLTQDSSRTAMSSTIPIYYRPVAVTHCSAMTTFPYLWWGPERLATNDLLRLKPSRNTFHHLSIPSVSKVLPPSGPGKMMAAVLAGTGGGLRGVVMRAREFFVEELKSPGTGIWAVRVCGMLYELADIDWDPPADAPVWPQSPRGANSASANDPDGLEVMPAPPKGYKFRPILPPHFEAVVSMDIVAGKFYPGTLSHPLLYERLSNAVAAMDSQRSEYLLALECVVPGEKNAVFSGSSGDEEVGGNHDATRKNKEVSSLSPIWFWVEGKRGRGYI</sequence>
<reference evidence="3 4" key="1">
    <citation type="journal article" date="2019" name="Nat. Ecol. Evol.">
        <title>Megaphylogeny resolves global patterns of mushroom evolution.</title>
        <authorList>
            <person name="Varga T."/>
            <person name="Krizsan K."/>
            <person name="Foldi C."/>
            <person name="Dima B."/>
            <person name="Sanchez-Garcia M."/>
            <person name="Sanchez-Ramirez S."/>
            <person name="Szollosi G.J."/>
            <person name="Szarkandi J.G."/>
            <person name="Papp V."/>
            <person name="Albert L."/>
            <person name="Andreopoulos W."/>
            <person name="Angelini C."/>
            <person name="Antonin V."/>
            <person name="Barry K.W."/>
            <person name="Bougher N.L."/>
            <person name="Buchanan P."/>
            <person name="Buyck B."/>
            <person name="Bense V."/>
            <person name="Catcheside P."/>
            <person name="Chovatia M."/>
            <person name="Cooper J."/>
            <person name="Damon W."/>
            <person name="Desjardin D."/>
            <person name="Finy P."/>
            <person name="Geml J."/>
            <person name="Haridas S."/>
            <person name="Hughes K."/>
            <person name="Justo A."/>
            <person name="Karasinski D."/>
            <person name="Kautmanova I."/>
            <person name="Kiss B."/>
            <person name="Kocsube S."/>
            <person name="Kotiranta H."/>
            <person name="LaButti K.M."/>
            <person name="Lechner B.E."/>
            <person name="Liimatainen K."/>
            <person name="Lipzen A."/>
            <person name="Lukacs Z."/>
            <person name="Mihaltcheva S."/>
            <person name="Morgado L.N."/>
            <person name="Niskanen T."/>
            <person name="Noordeloos M.E."/>
            <person name="Ohm R.A."/>
            <person name="Ortiz-Santana B."/>
            <person name="Ovrebo C."/>
            <person name="Racz N."/>
            <person name="Riley R."/>
            <person name="Savchenko A."/>
            <person name="Shiryaev A."/>
            <person name="Soop K."/>
            <person name="Spirin V."/>
            <person name="Szebenyi C."/>
            <person name="Tomsovsky M."/>
            <person name="Tulloss R.E."/>
            <person name="Uehling J."/>
            <person name="Grigoriev I.V."/>
            <person name="Vagvolgyi C."/>
            <person name="Papp T."/>
            <person name="Martin F.M."/>
            <person name="Miettinen O."/>
            <person name="Hibbett D.S."/>
            <person name="Nagy L.G."/>
        </authorList>
    </citation>
    <scope>NUCLEOTIDE SEQUENCE [LARGE SCALE GENOMIC DNA]</scope>
    <source>
        <strain evidence="3 4">CBS 962.96</strain>
    </source>
</reference>
<dbReference type="AlphaFoldDB" id="A0A4V4HIJ3"/>
<feature type="compositionally biased region" description="Polar residues" evidence="1">
    <location>
        <begin position="17"/>
        <end position="32"/>
    </location>
</feature>
<feature type="region of interest" description="Disordered" evidence="1">
    <location>
        <begin position="1"/>
        <end position="32"/>
    </location>
</feature>
<name>A0A4V4HIJ3_DENBC</name>
<feature type="domain" description="Cryptic loci regulator 2 N-terminal" evidence="2">
    <location>
        <begin position="91"/>
        <end position="168"/>
    </location>
</feature>
<evidence type="ECO:0000256" key="1">
    <source>
        <dbReference type="SAM" id="MobiDB-lite"/>
    </source>
</evidence>
<dbReference type="PANTHER" id="PTHR38046">
    <property type="entry name" value="CRYPTIC LOCI REGULATOR 2"/>
    <property type="match status" value="1"/>
</dbReference>
<organism evidence="3 4">
    <name type="scientific">Dendrothele bispora (strain CBS 962.96)</name>
    <dbReference type="NCBI Taxonomy" id="1314807"/>
    <lineage>
        <taxon>Eukaryota</taxon>
        <taxon>Fungi</taxon>
        <taxon>Dikarya</taxon>
        <taxon>Basidiomycota</taxon>
        <taxon>Agaricomycotina</taxon>
        <taxon>Agaricomycetes</taxon>
        <taxon>Agaricomycetidae</taxon>
        <taxon>Agaricales</taxon>
        <taxon>Agaricales incertae sedis</taxon>
        <taxon>Dendrothele</taxon>
    </lineage>
</organism>
<dbReference type="InterPro" id="IPR038986">
    <property type="entry name" value="Clr2"/>
</dbReference>
<keyword evidence="4" id="KW-1185">Reference proteome</keyword>
<dbReference type="GO" id="GO:0031934">
    <property type="term" value="C:mating-type region heterochromatin"/>
    <property type="evidence" value="ECO:0007669"/>
    <property type="project" value="TreeGrafter"/>
</dbReference>
<gene>
    <name evidence="3" type="ORF">K435DRAFT_788993</name>
</gene>